<evidence type="ECO:0000256" key="2">
    <source>
        <dbReference type="ARBA" id="ARBA00023012"/>
    </source>
</evidence>
<gene>
    <name evidence="10" type="primary">phoB</name>
    <name evidence="10" type="ORF">Dpo_1c02970</name>
</gene>
<dbReference type="InterPro" id="IPR001789">
    <property type="entry name" value="Sig_transdc_resp-reg_receiver"/>
</dbReference>
<dbReference type="OrthoDB" id="9793321at2"/>
<dbReference type="Pfam" id="PF00072">
    <property type="entry name" value="Response_reg"/>
    <property type="match status" value="1"/>
</dbReference>
<evidence type="ECO:0000256" key="4">
    <source>
        <dbReference type="ARBA" id="ARBA00023125"/>
    </source>
</evidence>
<dbReference type="Gene3D" id="1.10.10.10">
    <property type="entry name" value="Winged helix-like DNA-binding domain superfamily/Winged helix DNA-binding domain"/>
    <property type="match status" value="1"/>
</dbReference>
<accession>S0G1E5</accession>
<evidence type="ECO:0000313" key="11">
    <source>
        <dbReference type="Proteomes" id="UP000014216"/>
    </source>
</evidence>
<dbReference type="FunFam" id="3.40.50.2300:FF:000001">
    <property type="entry name" value="DNA-binding response regulator PhoB"/>
    <property type="match status" value="1"/>
</dbReference>
<dbReference type="Pfam" id="PF00486">
    <property type="entry name" value="Trans_reg_C"/>
    <property type="match status" value="1"/>
</dbReference>
<evidence type="ECO:0000256" key="6">
    <source>
        <dbReference type="PROSITE-ProRule" id="PRU00169"/>
    </source>
</evidence>
<feature type="domain" description="OmpR/PhoB-type" evidence="9">
    <location>
        <begin position="134"/>
        <end position="230"/>
    </location>
</feature>
<evidence type="ECO:0000259" key="9">
    <source>
        <dbReference type="PROSITE" id="PS51755"/>
    </source>
</evidence>
<dbReference type="GO" id="GO:0006355">
    <property type="term" value="P:regulation of DNA-templated transcription"/>
    <property type="evidence" value="ECO:0007669"/>
    <property type="project" value="InterPro"/>
</dbReference>
<dbReference type="SMART" id="SM00448">
    <property type="entry name" value="REC"/>
    <property type="match status" value="1"/>
</dbReference>
<evidence type="ECO:0000256" key="1">
    <source>
        <dbReference type="ARBA" id="ARBA00022553"/>
    </source>
</evidence>
<keyword evidence="5" id="KW-0804">Transcription</keyword>
<evidence type="ECO:0000256" key="3">
    <source>
        <dbReference type="ARBA" id="ARBA00023015"/>
    </source>
</evidence>
<dbReference type="SUPFAM" id="SSF52172">
    <property type="entry name" value="CheY-like"/>
    <property type="match status" value="1"/>
</dbReference>
<dbReference type="PANTHER" id="PTHR48111">
    <property type="entry name" value="REGULATOR OF RPOS"/>
    <property type="match status" value="1"/>
</dbReference>
<feature type="domain" description="Response regulatory" evidence="8">
    <location>
        <begin position="5"/>
        <end position="121"/>
    </location>
</feature>
<evidence type="ECO:0000259" key="8">
    <source>
        <dbReference type="PROSITE" id="PS50110"/>
    </source>
</evidence>
<proteinExistence type="predicted"/>
<name>S0G1E5_9BACT</name>
<keyword evidence="11" id="KW-1185">Reference proteome</keyword>
<keyword evidence="2" id="KW-0902">Two-component regulatory system</keyword>
<keyword evidence="1 6" id="KW-0597">Phosphoprotein</keyword>
<dbReference type="Gene3D" id="6.10.250.690">
    <property type="match status" value="1"/>
</dbReference>
<reference evidence="10 11" key="1">
    <citation type="journal article" date="2013" name="Genome Announc.">
        <title>Draft Genome Sequence of Desulfotignum phosphitoxidans DSM 13687 Strain FiPS-3.</title>
        <authorList>
            <person name="Poehlein A."/>
            <person name="Daniel R."/>
            <person name="Simeonova D.D."/>
        </authorList>
    </citation>
    <scope>NUCLEOTIDE SEQUENCE [LARGE SCALE GENOMIC DNA]</scope>
    <source>
        <strain evidence="10 11">DSM 13687</strain>
    </source>
</reference>
<dbReference type="PANTHER" id="PTHR48111:SF40">
    <property type="entry name" value="PHOSPHATE REGULON TRANSCRIPTIONAL REGULATORY PROTEIN PHOB"/>
    <property type="match status" value="1"/>
</dbReference>
<comment type="caution">
    <text evidence="10">The sequence shown here is derived from an EMBL/GenBank/DDBJ whole genome shotgun (WGS) entry which is preliminary data.</text>
</comment>
<organism evidence="10 11">
    <name type="scientific">Desulfotignum phosphitoxidans DSM 13687</name>
    <dbReference type="NCBI Taxonomy" id="1286635"/>
    <lineage>
        <taxon>Bacteria</taxon>
        <taxon>Pseudomonadati</taxon>
        <taxon>Thermodesulfobacteriota</taxon>
        <taxon>Desulfobacteria</taxon>
        <taxon>Desulfobacterales</taxon>
        <taxon>Desulfobacteraceae</taxon>
        <taxon>Desulfotignum</taxon>
    </lineage>
</organism>
<dbReference type="InterPro" id="IPR001867">
    <property type="entry name" value="OmpR/PhoB-type_DNA-bd"/>
</dbReference>
<dbReference type="Gene3D" id="3.40.50.2300">
    <property type="match status" value="1"/>
</dbReference>
<dbReference type="PROSITE" id="PS51755">
    <property type="entry name" value="OMPR_PHOB"/>
    <property type="match status" value="1"/>
</dbReference>
<dbReference type="GO" id="GO:0000156">
    <property type="term" value="F:phosphorelay response regulator activity"/>
    <property type="evidence" value="ECO:0007669"/>
    <property type="project" value="TreeGrafter"/>
</dbReference>
<dbReference type="InterPro" id="IPR039420">
    <property type="entry name" value="WalR-like"/>
</dbReference>
<feature type="DNA-binding region" description="OmpR/PhoB-type" evidence="7">
    <location>
        <begin position="134"/>
        <end position="230"/>
    </location>
</feature>
<dbReference type="GO" id="GO:0005829">
    <property type="term" value="C:cytosol"/>
    <property type="evidence" value="ECO:0007669"/>
    <property type="project" value="TreeGrafter"/>
</dbReference>
<dbReference type="RefSeq" id="WP_006963823.1">
    <property type="nucleotide sequence ID" value="NZ_APJX01000001.1"/>
</dbReference>
<dbReference type="SMART" id="SM00862">
    <property type="entry name" value="Trans_reg_C"/>
    <property type="match status" value="1"/>
</dbReference>
<keyword evidence="3" id="KW-0805">Transcription regulation</keyword>
<dbReference type="EMBL" id="APJX01000001">
    <property type="protein sequence ID" value="EMS81158.1"/>
    <property type="molecule type" value="Genomic_DNA"/>
</dbReference>
<dbReference type="PROSITE" id="PS50110">
    <property type="entry name" value="RESPONSE_REGULATORY"/>
    <property type="match status" value="1"/>
</dbReference>
<dbReference type="InterPro" id="IPR016032">
    <property type="entry name" value="Sig_transdc_resp-reg_C-effctor"/>
</dbReference>
<dbReference type="InterPro" id="IPR036388">
    <property type="entry name" value="WH-like_DNA-bd_sf"/>
</dbReference>
<keyword evidence="4 7" id="KW-0238">DNA-binding</keyword>
<dbReference type="GO" id="GO:0000976">
    <property type="term" value="F:transcription cis-regulatory region binding"/>
    <property type="evidence" value="ECO:0007669"/>
    <property type="project" value="TreeGrafter"/>
</dbReference>
<evidence type="ECO:0000256" key="5">
    <source>
        <dbReference type="ARBA" id="ARBA00023163"/>
    </source>
</evidence>
<dbReference type="AlphaFoldDB" id="S0G1E5"/>
<feature type="modified residue" description="4-aspartylphosphate" evidence="6">
    <location>
        <position position="54"/>
    </location>
</feature>
<protein>
    <submittedName>
        <fullName evidence="10">Phosphate regulon transcriptional regulatory protein PhoB</fullName>
    </submittedName>
</protein>
<dbReference type="CDD" id="cd00383">
    <property type="entry name" value="trans_reg_C"/>
    <property type="match status" value="1"/>
</dbReference>
<dbReference type="InterPro" id="IPR011006">
    <property type="entry name" value="CheY-like_superfamily"/>
</dbReference>
<sequence>MPRETILIVDDEEDIIELIKYNLKTEGYVILTAGTGEQAIKTAKQSLPDLIVLDLMLPGIDGLEVTRYLKKNDQTAGIPIVMVTAKGEESDVVTGLELGANDYISKPFSPRELVARIRAILRRRRKTGDKETASGIRQVGDMVIDQARHVVTIQGEPVDLTLSEFELLSFLADKKGWVFTRGQIMDAIHGENYAVTERSIDVIIVGLRKKLKSHAGLIETVRGVGYRFKESL</sequence>
<evidence type="ECO:0000256" key="7">
    <source>
        <dbReference type="PROSITE-ProRule" id="PRU01091"/>
    </source>
</evidence>
<dbReference type="GO" id="GO:0032993">
    <property type="term" value="C:protein-DNA complex"/>
    <property type="evidence" value="ECO:0007669"/>
    <property type="project" value="TreeGrafter"/>
</dbReference>
<dbReference type="SUPFAM" id="SSF46894">
    <property type="entry name" value="C-terminal effector domain of the bipartite response regulators"/>
    <property type="match status" value="1"/>
</dbReference>
<dbReference type="Proteomes" id="UP000014216">
    <property type="component" value="Unassembled WGS sequence"/>
</dbReference>
<evidence type="ECO:0000313" key="10">
    <source>
        <dbReference type="EMBL" id="EMS81158.1"/>
    </source>
</evidence>